<dbReference type="Pfam" id="PF00102">
    <property type="entry name" value="Y_phosphatase"/>
    <property type="match status" value="1"/>
</dbReference>
<keyword evidence="7" id="KW-0378">Hydrolase</keyword>
<dbReference type="CDD" id="cd09931">
    <property type="entry name" value="SH2_C-SH2_SHP_like"/>
    <property type="match status" value="1"/>
</dbReference>
<dbReference type="Pfam" id="PF00017">
    <property type="entry name" value="SH2"/>
    <property type="match status" value="2"/>
</dbReference>
<dbReference type="CDD" id="cd10340">
    <property type="entry name" value="SH2_N-SH2_SHP_like"/>
    <property type="match status" value="1"/>
</dbReference>
<dbReference type="FunFam" id="3.30.505.10:FF:000012">
    <property type="entry name" value="Tyrosine-protein phosphatase non-receptor type"/>
    <property type="match status" value="1"/>
</dbReference>
<evidence type="ECO:0000256" key="9">
    <source>
        <dbReference type="ARBA" id="ARBA00022999"/>
    </source>
</evidence>
<evidence type="ECO:0000256" key="1">
    <source>
        <dbReference type="ARBA" id="ARBA00004496"/>
    </source>
</evidence>
<dbReference type="EC" id="3.1.3.48" evidence="3"/>
<dbReference type="SUPFAM" id="SSF55550">
    <property type="entry name" value="SH2 domain"/>
    <property type="match status" value="2"/>
</dbReference>
<dbReference type="InterPro" id="IPR000980">
    <property type="entry name" value="SH2"/>
</dbReference>
<gene>
    <name evidence="15" type="primary">PTPN11</name>
    <name evidence="15" type="ORF">N1851_018447</name>
</gene>
<dbReference type="GO" id="GO:0070374">
    <property type="term" value="P:positive regulation of ERK1 and ERK2 cascade"/>
    <property type="evidence" value="ECO:0007669"/>
    <property type="project" value="TreeGrafter"/>
</dbReference>
<evidence type="ECO:0000256" key="3">
    <source>
        <dbReference type="ARBA" id="ARBA00013064"/>
    </source>
</evidence>
<comment type="caution">
    <text evidence="15">The sequence shown here is derived from an EMBL/GenBank/DDBJ whole genome shotgun (WGS) entry which is preliminary data.</text>
</comment>
<dbReference type="InterPro" id="IPR029021">
    <property type="entry name" value="Prot-tyrosine_phosphatase-like"/>
</dbReference>
<evidence type="ECO:0000256" key="6">
    <source>
        <dbReference type="ARBA" id="ARBA00022737"/>
    </source>
</evidence>
<comment type="subcellular location">
    <subcellularLocation>
        <location evidence="1">Cytoplasm</location>
    </subcellularLocation>
</comment>
<dbReference type="PANTHER" id="PTHR46559">
    <property type="entry name" value="TYROSINE-PROTEIN PHOSPHATASE NON-RECEPTOR TYPE 11"/>
    <property type="match status" value="1"/>
</dbReference>
<dbReference type="PROSITE" id="PS50001">
    <property type="entry name" value="SH2"/>
    <property type="match status" value="2"/>
</dbReference>
<evidence type="ECO:0000313" key="16">
    <source>
        <dbReference type="Proteomes" id="UP001174136"/>
    </source>
</evidence>
<dbReference type="FunFam" id="3.90.190.10:FF:000018">
    <property type="entry name" value="Tyrosine-protein phosphatase non-receptor type"/>
    <property type="match status" value="1"/>
</dbReference>
<evidence type="ECO:0000256" key="11">
    <source>
        <dbReference type="PROSITE-ProRule" id="PRU00191"/>
    </source>
</evidence>
<dbReference type="PROSITE" id="PS00383">
    <property type="entry name" value="TYR_PHOSPHATASE_1"/>
    <property type="match status" value="1"/>
</dbReference>
<dbReference type="SMART" id="SM00252">
    <property type="entry name" value="SH2"/>
    <property type="match status" value="2"/>
</dbReference>
<evidence type="ECO:0000256" key="2">
    <source>
        <dbReference type="ARBA" id="ARBA00010750"/>
    </source>
</evidence>
<feature type="domain" description="Tyrosine-protein phosphatase" evidence="13">
    <location>
        <begin position="282"/>
        <end position="568"/>
    </location>
</feature>
<proteinExistence type="inferred from homology"/>
<dbReference type="GO" id="GO:0005737">
    <property type="term" value="C:cytoplasm"/>
    <property type="evidence" value="ECO:0007669"/>
    <property type="project" value="UniProtKB-SubCell"/>
</dbReference>
<evidence type="ECO:0000256" key="10">
    <source>
        <dbReference type="ARBA" id="ARBA00051722"/>
    </source>
</evidence>
<dbReference type="SMART" id="SM00404">
    <property type="entry name" value="PTPc_motif"/>
    <property type="match status" value="1"/>
</dbReference>
<keyword evidence="4" id="KW-0963">Cytoplasm</keyword>
<evidence type="ECO:0000256" key="8">
    <source>
        <dbReference type="ARBA" id="ARBA00022912"/>
    </source>
</evidence>
<accession>A0AA47MNQ4</accession>
<evidence type="ECO:0000259" key="12">
    <source>
        <dbReference type="PROSITE" id="PS50001"/>
    </source>
</evidence>
<dbReference type="PRINTS" id="PR00700">
    <property type="entry name" value="PRTYPHPHTASE"/>
</dbReference>
<evidence type="ECO:0000313" key="15">
    <source>
        <dbReference type="EMBL" id="KAK0143410.1"/>
    </source>
</evidence>
<dbReference type="GO" id="GO:0030971">
    <property type="term" value="F:receptor tyrosine kinase binding"/>
    <property type="evidence" value="ECO:0007669"/>
    <property type="project" value="TreeGrafter"/>
</dbReference>
<evidence type="ECO:0000256" key="4">
    <source>
        <dbReference type="ARBA" id="ARBA00022490"/>
    </source>
</evidence>
<dbReference type="FunFam" id="3.30.505.10:FF:000018">
    <property type="entry name" value="Tyrosine-protein phosphatase non-receptor type"/>
    <property type="match status" value="1"/>
</dbReference>
<dbReference type="PRINTS" id="PR00401">
    <property type="entry name" value="SH2DOMAIN"/>
</dbReference>
<evidence type="ECO:0000256" key="5">
    <source>
        <dbReference type="ARBA" id="ARBA00022553"/>
    </source>
</evidence>
<dbReference type="InterPro" id="IPR016130">
    <property type="entry name" value="Tyr_Pase_AS"/>
</dbReference>
<dbReference type="Gene3D" id="3.30.505.10">
    <property type="entry name" value="SH2 domain"/>
    <property type="match status" value="2"/>
</dbReference>
<dbReference type="Gene3D" id="3.90.190.10">
    <property type="entry name" value="Protein tyrosine phosphatase superfamily"/>
    <property type="match status" value="1"/>
</dbReference>
<dbReference type="Proteomes" id="UP001174136">
    <property type="component" value="Unassembled WGS sequence"/>
</dbReference>
<dbReference type="PROSITE" id="PS50055">
    <property type="entry name" value="TYR_PHOSPHATASE_PTP"/>
    <property type="match status" value="1"/>
</dbReference>
<sequence>MATPGSPLEVSSCFCFEHLADEGETRAGSLVSGLGGRGLRWFHPNITGIEAEQLLLTRGVHGSFLARPSRSNPGDFTLSVRRNDEVTHIKIQNSGDYYDLYGGEKFATLAELVQYYTEQQDLLRERNGHVIQLKYPLNCKDPTTERWYHGHLSGRDAEKLLLEKGRVGSFLVRESQSKPGDFVLSVLTNEEKQENVDRRTKVTHVMIRFQDGKYDVGGGERFDTLADLVDHYKKNPMVEKSGIVVHLKQPFNATRIIAANIENRVRELNKVADNSEKPKQGFWEEFEVLQQQECKLLYPRKEGQRAENKSKNRYKNILPCEHCTCHFLSPTSFDTTRVELREADPDVAGSDYINANYIRSFREEGQSGDEGKVFIATQGCLQNTVADFWQMVYQENTHVIVMTTKEVERGRNKCVHYWPDLKTSMEFGKILVRNVEERESQDYFLRALEVTRLDRREHVRYIWHYQYLSWPDHGVPNEPGGVLSFLEQVNHTQTAIPETGPIVVHCSAGIGRTGTIIVIDMLIGVINRQGLDCDIDIPKCIQRVRQQRSGMVQTEAQYKFIYMAVQQYIDTAQKRLEEEQKNKTMEREYSNIQYPPMSHSRSKISMTASHSSSVMTNDDSSSIYENISIKGPKAAVSSNTRRYVLLFQFQLSWRLRPQPYAMDDAGREEVRC</sequence>
<comment type="similarity">
    <text evidence="2">Belongs to the protein-tyrosine phosphatase family. Non-receptor class 2 subfamily.</text>
</comment>
<dbReference type="SMART" id="SM00194">
    <property type="entry name" value="PTPc"/>
    <property type="match status" value="1"/>
</dbReference>
<keyword evidence="16" id="KW-1185">Reference proteome</keyword>
<evidence type="ECO:0000259" key="13">
    <source>
        <dbReference type="PROSITE" id="PS50055"/>
    </source>
</evidence>
<feature type="domain" description="SH2" evidence="12">
    <location>
        <begin position="147"/>
        <end position="251"/>
    </location>
</feature>
<keyword evidence="6" id="KW-0677">Repeat</keyword>
<dbReference type="InterPro" id="IPR036860">
    <property type="entry name" value="SH2_dom_sf"/>
</dbReference>
<keyword evidence="9 11" id="KW-0727">SH2 domain</keyword>
<evidence type="ECO:0000259" key="14">
    <source>
        <dbReference type="PROSITE" id="PS50056"/>
    </source>
</evidence>
<dbReference type="InterPro" id="IPR000242">
    <property type="entry name" value="PTP_cat"/>
</dbReference>
<dbReference type="InterPro" id="IPR003595">
    <property type="entry name" value="Tyr_Pase_cat"/>
</dbReference>
<dbReference type="GO" id="GO:0050839">
    <property type="term" value="F:cell adhesion molecule binding"/>
    <property type="evidence" value="ECO:0007669"/>
    <property type="project" value="TreeGrafter"/>
</dbReference>
<reference evidence="15" key="1">
    <citation type="journal article" date="2023" name="Front. Mar. Sci.">
        <title>A new Merluccius polli reference genome to investigate the effects of global change in West African waters.</title>
        <authorList>
            <person name="Mateo J.L."/>
            <person name="Blanco-Fernandez C."/>
            <person name="Garcia-Vazquez E."/>
            <person name="Machado-Schiaffino G."/>
        </authorList>
    </citation>
    <scope>NUCLEOTIDE SEQUENCE</scope>
    <source>
        <strain evidence="15">C29</strain>
        <tissue evidence="15">Fin</tissue>
    </source>
</reference>
<dbReference type="CDD" id="cd14544">
    <property type="entry name" value="PTPc-N11_6"/>
    <property type="match status" value="1"/>
</dbReference>
<dbReference type="EMBL" id="JAOPHQ010003415">
    <property type="protein sequence ID" value="KAK0143410.1"/>
    <property type="molecule type" value="Genomic_DNA"/>
</dbReference>
<dbReference type="GO" id="GO:0004726">
    <property type="term" value="F:non-membrane spanning protein tyrosine phosphatase activity"/>
    <property type="evidence" value="ECO:0007669"/>
    <property type="project" value="TreeGrafter"/>
</dbReference>
<name>A0AA47MNQ4_MERPO</name>
<protein>
    <recommendedName>
        <fullName evidence="3">protein-tyrosine-phosphatase</fullName>
        <ecNumber evidence="3">3.1.3.48</ecNumber>
    </recommendedName>
</protein>
<dbReference type="InterPro" id="IPR000387">
    <property type="entry name" value="Tyr_Pase_dom"/>
</dbReference>
<dbReference type="AlphaFoldDB" id="A0AA47MNQ4"/>
<dbReference type="PANTHER" id="PTHR46559:SF7">
    <property type="entry name" value="PROTEIN-TYROSINE-PHOSPHATASE"/>
    <property type="match status" value="1"/>
</dbReference>
<comment type="catalytic activity">
    <reaction evidence="10">
        <text>O-phospho-L-tyrosyl-[protein] + H2O = L-tyrosyl-[protein] + phosphate</text>
        <dbReference type="Rhea" id="RHEA:10684"/>
        <dbReference type="Rhea" id="RHEA-COMP:10136"/>
        <dbReference type="Rhea" id="RHEA-COMP:20101"/>
        <dbReference type="ChEBI" id="CHEBI:15377"/>
        <dbReference type="ChEBI" id="CHEBI:43474"/>
        <dbReference type="ChEBI" id="CHEBI:46858"/>
        <dbReference type="ChEBI" id="CHEBI:61978"/>
        <dbReference type="EC" id="3.1.3.48"/>
    </reaction>
</comment>
<dbReference type="SUPFAM" id="SSF52799">
    <property type="entry name" value="(Phosphotyrosine protein) phosphatases II"/>
    <property type="match status" value="1"/>
</dbReference>
<keyword evidence="5" id="KW-0597">Phosphoprotein</keyword>
<keyword evidence="8" id="KW-0904">Protein phosphatase</keyword>
<organism evidence="15 16">
    <name type="scientific">Merluccius polli</name>
    <name type="common">Benguela hake</name>
    <name type="synonym">Merluccius cadenati</name>
    <dbReference type="NCBI Taxonomy" id="89951"/>
    <lineage>
        <taxon>Eukaryota</taxon>
        <taxon>Metazoa</taxon>
        <taxon>Chordata</taxon>
        <taxon>Craniata</taxon>
        <taxon>Vertebrata</taxon>
        <taxon>Euteleostomi</taxon>
        <taxon>Actinopterygii</taxon>
        <taxon>Neopterygii</taxon>
        <taxon>Teleostei</taxon>
        <taxon>Neoteleostei</taxon>
        <taxon>Acanthomorphata</taxon>
        <taxon>Zeiogadaria</taxon>
        <taxon>Gadariae</taxon>
        <taxon>Gadiformes</taxon>
        <taxon>Gadoidei</taxon>
        <taxon>Merlucciidae</taxon>
        <taxon>Merluccius</taxon>
    </lineage>
</organism>
<evidence type="ECO:0000256" key="7">
    <source>
        <dbReference type="ARBA" id="ARBA00022801"/>
    </source>
</evidence>
<feature type="domain" description="SH2" evidence="12">
    <location>
        <begin position="41"/>
        <end position="137"/>
    </location>
</feature>
<feature type="domain" description="Tyrosine specific protein phosphatases" evidence="14">
    <location>
        <begin position="483"/>
        <end position="559"/>
    </location>
</feature>
<dbReference type="PROSITE" id="PS50056">
    <property type="entry name" value="TYR_PHOSPHATASE_2"/>
    <property type="match status" value="1"/>
</dbReference>